<gene>
    <name evidence="1" type="ORF">GSI_00255</name>
</gene>
<evidence type="ECO:0000313" key="2">
    <source>
        <dbReference type="Proteomes" id="UP000230002"/>
    </source>
</evidence>
<organism evidence="1 2">
    <name type="scientific">Ganoderma sinense ZZ0214-1</name>
    <dbReference type="NCBI Taxonomy" id="1077348"/>
    <lineage>
        <taxon>Eukaryota</taxon>
        <taxon>Fungi</taxon>
        <taxon>Dikarya</taxon>
        <taxon>Basidiomycota</taxon>
        <taxon>Agaricomycotina</taxon>
        <taxon>Agaricomycetes</taxon>
        <taxon>Polyporales</taxon>
        <taxon>Polyporaceae</taxon>
        <taxon>Ganoderma</taxon>
    </lineage>
</organism>
<accession>A0A2G8SS18</accession>
<protein>
    <submittedName>
        <fullName evidence="1">Uncharacterized protein</fullName>
    </submittedName>
</protein>
<dbReference type="EMBL" id="AYKW01000001">
    <property type="protein sequence ID" value="PIL36566.1"/>
    <property type="molecule type" value="Genomic_DNA"/>
</dbReference>
<proteinExistence type="predicted"/>
<evidence type="ECO:0000313" key="1">
    <source>
        <dbReference type="EMBL" id="PIL36566.1"/>
    </source>
</evidence>
<comment type="caution">
    <text evidence="1">The sequence shown here is derived from an EMBL/GenBank/DDBJ whole genome shotgun (WGS) entry which is preliminary data.</text>
</comment>
<keyword evidence="2" id="KW-1185">Reference proteome</keyword>
<dbReference type="Proteomes" id="UP000230002">
    <property type="component" value="Unassembled WGS sequence"/>
</dbReference>
<reference evidence="1 2" key="1">
    <citation type="journal article" date="2015" name="Sci. Rep.">
        <title>Chromosome-level genome map provides insights into diverse defense mechanisms in the medicinal fungus Ganoderma sinense.</title>
        <authorList>
            <person name="Zhu Y."/>
            <person name="Xu J."/>
            <person name="Sun C."/>
            <person name="Zhou S."/>
            <person name="Xu H."/>
            <person name="Nelson D.R."/>
            <person name="Qian J."/>
            <person name="Song J."/>
            <person name="Luo H."/>
            <person name="Xiang L."/>
            <person name="Li Y."/>
            <person name="Xu Z."/>
            <person name="Ji A."/>
            <person name="Wang L."/>
            <person name="Lu S."/>
            <person name="Hayward A."/>
            <person name="Sun W."/>
            <person name="Li X."/>
            <person name="Schwartz D.C."/>
            <person name="Wang Y."/>
            <person name="Chen S."/>
        </authorList>
    </citation>
    <scope>NUCLEOTIDE SEQUENCE [LARGE SCALE GENOMIC DNA]</scope>
    <source>
        <strain evidence="1 2">ZZ0214-1</strain>
    </source>
</reference>
<sequence>MIPQSLQPKVQVWPLEQYMLTLNQNWGYPFHFGVSHKEPLKSQKKKEDQAELECQKLAKILIGMMNLMLEPLESLVNLKDLEDLEDQEVVDLEAEDLEDQVVEDPEDQEAENLLDLLEEIQTQEAILEVLGLDYLWDLQYLTLHQMETRLRSKHLKHLMEIETSCKTSLINCFFSSWETLPNTSQAIQTIV</sequence>
<dbReference type="AlphaFoldDB" id="A0A2G8SS18"/>
<name>A0A2G8SS18_9APHY</name>